<dbReference type="AlphaFoldDB" id="A0A8B6H2I6"/>
<evidence type="ECO:0000256" key="11">
    <source>
        <dbReference type="RuleBase" id="RU363063"/>
    </source>
</evidence>
<dbReference type="InterPro" id="IPR029044">
    <property type="entry name" value="Nucleotide-diphossugar_trans"/>
</dbReference>
<evidence type="ECO:0000256" key="6">
    <source>
        <dbReference type="ARBA" id="ARBA00022968"/>
    </source>
</evidence>
<dbReference type="GO" id="GO:0000139">
    <property type="term" value="C:Golgi membrane"/>
    <property type="evidence" value="ECO:0007669"/>
    <property type="project" value="UniProtKB-SubCell"/>
</dbReference>
<evidence type="ECO:0000256" key="3">
    <source>
        <dbReference type="ARBA" id="ARBA00022676"/>
    </source>
</evidence>
<evidence type="ECO:0000256" key="1">
    <source>
        <dbReference type="ARBA" id="ARBA00004323"/>
    </source>
</evidence>
<dbReference type="PANTHER" id="PTHR11214">
    <property type="entry name" value="BETA-1,3-N-ACETYLGLUCOSAMINYLTRANSFERASE"/>
    <property type="match status" value="1"/>
</dbReference>
<feature type="transmembrane region" description="Helical" evidence="11">
    <location>
        <begin position="20"/>
        <end position="38"/>
    </location>
</feature>
<keyword evidence="9 11" id="KW-0472">Membrane</keyword>
<dbReference type="GO" id="GO:0008194">
    <property type="term" value="F:UDP-glycosyltransferase activity"/>
    <property type="evidence" value="ECO:0007669"/>
    <property type="project" value="TreeGrafter"/>
</dbReference>
<keyword evidence="8 11" id="KW-0333">Golgi apparatus</keyword>
<name>A0A8B6H2I6_MYTGA</name>
<keyword evidence="3 11" id="KW-0328">Glycosyltransferase</keyword>
<dbReference type="OrthoDB" id="6047661at2759"/>
<dbReference type="PANTHER" id="PTHR11214:SF349">
    <property type="entry name" value="BETA-1,3-GALACTOSYLTRANSFERASE BRN"/>
    <property type="match status" value="1"/>
</dbReference>
<evidence type="ECO:0000256" key="10">
    <source>
        <dbReference type="ARBA" id="ARBA00023180"/>
    </source>
</evidence>
<evidence type="ECO:0000256" key="8">
    <source>
        <dbReference type="ARBA" id="ARBA00023034"/>
    </source>
</evidence>
<gene>
    <name evidence="12" type="ORF">MGAL_10B082287</name>
</gene>
<evidence type="ECO:0000256" key="2">
    <source>
        <dbReference type="ARBA" id="ARBA00008661"/>
    </source>
</evidence>
<keyword evidence="10" id="KW-0325">Glycoprotein</keyword>
<keyword evidence="6 11" id="KW-0735">Signal-anchor</keyword>
<evidence type="ECO:0000256" key="7">
    <source>
        <dbReference type="ARBA" id="ARBA00022989"/>
    </source>
</evidence>
<dbReference type="Proteomes" id="UP000596742">
    <property type="component" value="Unassembled WGS sequence"/>
</dbReference>
<keyword evidence="13" id="KW-1185">Reference proteome</keyword>
<keyword evidence="5 11" id="KW-0812">Transmembrane</keyword>
<accession>A0A8B6H2I6</accession>
<keyword evidence="7 11" id="KW-1133">Transmembrane helix</keyword>
<comment type="similarity">
    <text evidence="2 11">Belongs to the glycosyltransferase 31 family.</text>
</comment>
<dbReference type="Pfam" id="PF01762">
    <property type="entry name" value="Galactosyl_T"/>
    <property type="match status" value="1"/>
</dbReference>
<dbReference type="EC" id="2.4.1.-" evidence="11"/>
<dbReference type="EMBL" id="UYJE01009439">
    <property type="protein sequence ID" value="VDI73452.1"/>
    <property type="molecule type" value="Genomic_DNA"/>
</dbReference>
<comment type="caution">
    <text evidence="12">The sequence shown here is derived from an EMBL/GenBank/DDBJ whole genome shotgun (WGS) entry which is preliminary data.</text>
</comment>
<organism evidence="12 13">
    <name type="scientific">Mytilus galloprovincialis</name>
    <name type="common">Mediterranean mussel</name>
    <dbReference type="NCBI Taxonomy" id="29158"/>
    <lineage>
        <taxon>Eukaryota</taxon>
        <taxon>Metazoa</taxon>
        <taxon>Spiralia</taxon>
        <taxon>Lophotrochozoa</taxon>
        <taxon>Mollusca</taxon>
        <taxon>Bivalvia</taxon>
        <taxon>Autobranchia</taxon>
        <taxon>Pteriomorphia</taxon>
        <taxon>Mytilida</taxon>
        <taxon>Mytiloidea</taxon>
        <taxon>Mytilidae</taxon>
        <taxon>Mytilinae</taxon>
        <taxon>Mytilus</taxon>
    </lineage>
</organism>
<proteinExistence type="inferred from homology"/>
<sequence>MFLCKHVITGIRNIRILKIFYSLYAIEILLLVAIYALYGQNRALQTNSIDPPEIADISKEKSFKHNVPFGQNFKYPLEIDMLQLSRDIHSNNTRENVKIINPHPFSYTMLPKRKCNLKVRGNWTIIIIVKSDIRNEERRQVIRNTWGNTSNISDVSVVFMLGVEDMPLSAEETKYEDIIQENFIDDYRNNTLKTIMGFNWAVKHCKTANYLFFVDDDYFVNVASLMTLPNRCKNNHNVYLGSITSNAIPYRDKDSKWYISWEDYPYDKWPPYIMGGAYLVSMKTARQFQIIFPYVKPIHMDDVFLGIVSHKLNIRPIGVPSFYSGRKKGHKITGSIVASHGYENSVDVYRAWKQLPKKYGFENFINVTKIVKPHDIKWKNELKGKFKREVPYQTAKSKA</sequence>
<evidence type="ECO:0000256" key="9">
    <source>
        <dbReference type="ARBA" id="ARBA00023136"/>
    </source>
</evidence>
<dbReference type="InterPro" id="IPR002659">
    <property type="entry name" value="Glyco_trans_31"/>
</dbReference>
<evidence type="ECO:0000256" key="5">
    <source>
        <dbReference type="ARBA" id="ARBA00022692"/>
    </source>
</evidence>
<evidence type="ECO:0000313" key="13">
    <source>
        <dbReference type="Proteomes" id="UP000596742"/>
    </source>
</evidence>
<comment type="subcellular location">
    <subcellularLocation>
        <location evidence="1 11">Golgi apparatus membrane</location>
        <topology evidence="1 11">Single-pass type II membrane protein</topology>
    </subcellularLocation>
</comment>
<dbReference type="SUPFAM" id="SSF53448">
    <property type="entry name" value="Nucleotide-diphospho-sugar transferases"/>
    <property type="match status" value="1"/>
</dbReference>
<keyword evidence="4" id="KW-0808">Transferase</keyword>
<dbReference type="FunFam" id="3.90.550.50:FF:000001">
    <property type="entry name" value="Hexosyltransferase"/>
    <property type="match status" value="1"/>
</dbReference>
<evidence type="ECO:0000256" key="4">
    <source>
        <dbReference type="ARBA" id="ARBA00022679"/>
    </source>
</evidence>
<evidence type="ECO:0000313" key="12">
    <source>
        <dbReference type="EMBL" id="VDI73452.1"/>
    </source>
</evidence>
<dbReference type="Gene3D" id="3.90.550.50">
    <property type="match status" value="1"/>
</dbReference>
<reference evidence="12" key="1">
    <citation type="submission" date="2018-11" db="EMBL/GenBank/DDBJ databases">
        <authorList>
            <person name="Alioto T."/>
            <person name="Alioto T."/>
        </authorList>
    </citation>
    <scope>NUCLEOTIDE SEQUENCE</scope>
</reference>
<dbReference type="GO" id="GO:0016758">
    <property type="term" value="F:hexosyltransferase activity"/>
    <property type="evidence" value="ECO:0007669"/>
    <property type="project" value="InterPro"/>
</dbReference>
<dbReference type="GO" id="GO:0006493">
    <property type="term" value="P:protein O-linked glycosylation"/>
    <property type="evidence" value="ECO:0007669"/>
    <property type="project" value="TreeGrafter"/>
</dbReference>
<protein>
    <recommendedName>
        <fullName evidence="11">Hexosyltransferase</fullName>
        <ecNumber evidence="11">2.4.1.-</ecNumber>
    </recommendedName>
</protein>